<protein>
    <submittedName>
        <fullName evidence="1">DUF4225 domain-containing protein</fullName>
    </submittedName>
</protein>
<dbReference type="EMBL" id="CP083803">
    <property type="protein sequence ID" value="UXZ47463.1"/>
    <property type="molecule type" value="Genomic_DNA"/>
</dbReference>
<organism evidence="1 2">
    <name type="scientific">Pseudomonas soli</name>
    <dbReference type="NCBI Taxonomy" id="1306993"/>
    <lineage>
        <taxon>Bacteria</taxon>
        <taxon>Pseudomonadati</taxon>
        <taxon>Pseudomonadota</taxon>
        <taxon>Gammaproteobacteria</taxon>
        <taxon>Pseudomonadales</taxon>
        <taxon>Pseudomonadaceae</taxon>
        <taxon>Pseudomonas</taxon>
    </lineage>
</organism>
<name>A0AAJ5MMP3_9PSED</name>
<evidence type="ECO:0000313" key="2">
    <source>
        <dbReference type="Proteomes" id="UP001209279"/>
    </source>
</evidence>
<sequence>MSQREEYGDRLDEAYWEVNAAASRLISYGCGVSARHLQDRRLRMQFNRELAYYARRVMNDMYERKISSEDAIGKILAERNSLRSQSERISKQLIGLAGGASQIVTGIGICIGSMGAACAFPGAPMMAHGGNNLYENSKGLLTGRDDVVGPVRDAYISIAQSLGYSERDGNVAYYGLDLYLSYKGLTREVLKPNAWRLFYYLKADKQIALQQMSKAALGLEGTAGAVTLDQISKEYKK</sequence>
<gene>
    <name evidence="1" type="ORF">K7K07_10820</name>
</gene>
<accession>A0AAJ5MMP3</accession>
<dbReference type="Pfam" id="PF13988">
    <property type="entry name" value="DUF4225"/>
    <property type="match status" value="1"/>
</dbReference>
<reference evidence="1" key="1">
    <citation type="submission" date="2021-08" db="EMBL/GenBank/DDBJ databases">
        <authorList>
            <person name="Yaryura P.M."/>
            <person name="Bianco M.I."/>
            <person name="Morais C."/>
            <person name="Setubal J.C."/>
        </authorList>
    </citation>
    <scope>NUCLEOTIDE SEQUENCE</scope>
    <source>
        <strain evidence="1">AP1</strain>
    </source>
</reference>
<dbReference type="AlphaFoldDB" id="A0AAJ5MMP3"/>
<proteinExistence type="predicted"/>
<evidence type="ECO:0000313" key="1">
    <source>
        <dbReference type="EMBL" id="UXZ47463.1"/>
    </source>
</evidence>
<dbReference type="Proteomes" id="UP001209279">
    <property type="component" value="Chromosome"/>
</dbReference>
<dbReference type="RefSeq" id="WP_263160306.1">
    <property type="nucleotide sequence ID" value="NZ_CP083803.1"/>
</dbReference>
<dbReference type="InterPro" id="IPR025320">
    <property type="entry name" value="DUF4225"/>
</dbReference>